<sequence length="265" mass="29774">MSKKLGGAPEEYKKEGSGKKKGRLAWVVIVIAAAVLVFSLVNIIGIGSDWFATDQAYHGLKEIAMPSADAQQDAPGDPLDRTIDFDALRAVNEDIIGWIYMPNTRIDYPLVIGEDNDYYISHNANKESDRAGAIFLDEQNSPDFSDQNTIIYGHRMNSGAMFADLHKYQDEAFFRENDIIYLYLPDGAVSKYRIFSAYVVNEVDETYTIGFASEDDYASYLEKMKERSGVETDIELSPQDRIITLSTCVKGQDTDRYVVQAVLQK</sequence>
<keyword evidence="1" id="KW-0378">Hydrolase</keyword>
<dbReference type="CDD" id="cd05826">
    <property type="entry name" value="Sortase_B"/>
    <property type="match status" value="1"/>
</dbReference>
<dbReference type="InterPro" id="IPR005754">
    <property type="entry name" value="Sortase"/>
</dbReference>
<reference evidence="4 5" key="1">
    <citation type="submission" date="2015-04" db="EMBL/GenBank/DDBJ databases">
        <title>Draft genome sequence of bacteremic isolate Catabacter hongkongensis type strain HKU16T.</title>
        <authorList>
            <person name="Lau S.K."/>
            <person name="Teng J.L."/>
            <person name="Huang Y."/>
            <person name="Curreem S.O."/>
            <person name="Tsui S.K."/>
            <person name="Woo P.C."/>
        </authorList>
    </citation>
    <scope>NUCLEOTIDE SEQUENCE [LARGE SCALE GENOMIC DNA]</scope>
    <source>
        <strain evidence="4 5">HKU16</strain>
    </source>
</reference>
<evidence type="ECO:0000256" key="1">
    <source>
        <dbReference type="ARBA" id="ARBA00022801"/>
    </source>
</evidence>
<protein>
    <submittedName>
        <fullName evidence="4">NPQTN specific sortase B</fullName>
    </submittedName>
</protein>
<dbReference type="EMBL" id="LAYJ01000112">
    <property type="protein sequence ID" value="KKI50069.1"/>
    <property type="molecule type" value="Genomic_DNA"/>
</dbReference>
<dbReference type="InterPro" id="IPR009835">
    <property type="entry name" value="SrtB"/>
</dbReference>
<dbReference type="Proteomes" id="UP000034076">
    <property type="component" value="Unassembled WGS sequence"/>
</dbReference>
<keyword evidence="3" id="KW-0812">Transmembrane</keyword>
<feature type="active site" description="Acyl-thioester intermediate" evidence="2">
    <location>
        <position position="248"/>
    </location>
</feature>
<feature type="active site" description="Proton donor/acceptor" evidence="2">
    <location>
        <position position="154"/>
    </location>
</feature>
<keyword evidence="3" id="KW-1133">Transmembrane helix</keyword>
<evidence type="ECO:0000313" key="4">
    <source>
        <dbReference type="EMBL" id="KKI50069.1"/>
    </source>
</evidence>
<evidence type="ECO:0000256" key="2">
    <source>
        <dbReference type="PIRSR" id="PIRSR605754-1"/>
    </source>
</evidence>
<dbReference type="InterPro" id="IPR023365">
    <property type="entry name" value="Sortase_dom-sf"/>
</dbReference>
<dbReference type="NCBIfam" id="TIGR03064">
    <property type="entry name" value="sortase_srtB"/>
    <property type="match status" value="1"/>
</dbReference>
<dbReference type="STRING" id="270498.CHK_2132"/>
<name>A0A0M2NC67_9FIRM</name>
<keyword evidence="3" id="KW-0472">Membrane</keyword>
<evidence type="ECO:0000313" key="5">
    <source>
        <dbReference type="Proteomes" id="UP000034076"/>
    </source>
</evidence>
<organism evidence="4 5">
    <name type="scientific">Christensenella hongkongensis</name>
    <dbReference type="NCBI Taxonomy" id="270498"/>
    <lineage>
        <taxon>Bacteria</taxon>
        <taxon>Bacillati</taxon>
        <taxon>Bacillota</taxon>
        <taxon>Clostridia</taxon>
        <taxon>Christensenellales</taxon>
        <taxon>Christensenellaceae</taxon>
        <taxon>Christensenella</taxon>
    </lineage>
</organism>
<dbReference type="SUPFAM" id="SSF63817">
    <property type="entry name" value="Sortase"/>
    <property type="match status" value="1"/>
</dbReference>
<accession>A0A0M2NC67</accession>
<dbReference type="GO" id="GO:0016787">
    <property type="term" value="F:hydrolase activity"/>
    <property type="evidence" value="ECO:0007669"/>
    <property type="project" value="UniProtKB-KW"/>
</dbReference>
<feature type="transmembrane region" description="Helical" evidence="3">
    <location>
        <begin position="24"/>
        <end position="45"/>
    </location>
</feature>
<dbReference type="Gene3D" id="2.40.260.10">
    <property type="entry name" value="Sortase"/>
    <property type="match status" value="1"/>
</dbReference>
<gene>
    <name evidence="4" type="ORF">CHK_2132</name>
</gene>
<dbReference type="AlphaFoldDB" id="A0A0M2NC67"/>
<comment type="caution">
    <text evidence="4">The sequence shown here is derived from an EMBL/GenBank/DDBJ whole genome shotgun (WGS) entry which is preliminary data.</text>
</comment>
<keyword evidence="5" id="KW-1185">Reference proteome</keyword>
<proteinExistence type="predicted"/>
<dbReference type="OrthoDB" id="9806013at2"/>
<evidence type="ECO:0000256" key="3">
    <source>
        <dbReference type="SAM" id="Phobius"/>
    </source>
</evidence>
<dbReference type="Pfam" id="PF04203">
    <property type="entry name" value="Sortase"/>
    <property type="match status" value="1"/>
</dbReference>
<dbReference type="RefSeq" id="WP_052740520.1">
    <property type="nucleotide sequence ID" value="NZ_LAYJ01000112.1"/>
</dbReference>